<dbReference type="EMBL" id="JABBGC010000002">
    <property type="protein sequence ID" value="NML39522.1"/>
    <property type="molecule type" value="Genomic_DNA"/>
</dbReference>
<protein>
    <submittedName>
        <fullName evidence="3">SRPBCC domain-containing protein</fullName>
    </submittedName>
</protein>
<dbReference type="AlphaFoldDB" id="A0A848GR39"/>
<keyword evidence="4" id="KW-1185">Reference proteome</keyword>
<evidence type="ECO:0000259" key="2">
    <source>
        <dbReference type="Pfam" id="PF08327"/>
    </source>
</evidence>
<gene>
    <name evidence="3" type="ORF">HHL17_20135</name>
</gene>
<dbReference type="InterPro" id="IPR023393">
    <property type="entry name" value="START-like_dom_sf"/>
</dbReference>
<dbReference type="SUPFAM" id="SSF55961">
    <property type="entry name" value="Bet v1-like"/>
    <property type="match status" value="1"/>
</dbReference>
<name>A0A848GR39_9BACT</name>
<dbReference type="Proteomes" id="UP000583266">
    <property type="component" value="Unassembled WGS sequence"/>
</dbReference>
<dbReference type="RefSeq" id="WP_169226590.1">
    <property type="nucleotide sequence ID" value="NZ_JABBGC010000002.1"/>
</dbReference>
<comment type="similarity">
    <text evidence="1">Belongs to the AHA1 family.</text>
</comment>
<evidence type="ECO:0000313" key="3">
    <source>
        <dbReference type="EMBL" id="NML39522.1"/>
    </source>
</evidence>
<feature type="domain" description="Activator of Hsp90 ATPase homologue 1/2-like C-terminal" evidence="2">
    <location>
        <begin position="42"/>
        <end position="136"/>
    </location>
</feature>
<dbReference type="Gene3D" id="3.30.530.20">
    <property type="match status" value="1"/>
</dbReference>
<evidence type="ECO:0000313" key="4">
    <source>
        <dbReference type="Proteomes" id="UP000583266"/>
    </source>
</evidence>
<dbReference type="InterPro" id="IPR013538">
    <property type="entry name" value="ASHA1/2-like_C"/>
</dbReference>
<dbReference type="Pfam" id="PF08327">
    <property type="entry name" value="AHSA1"/>
    <property type="match status" value="1"/>
</dbReference>
<accession>A0A848GR39</accession>
<dbReference type="CDD" id="cd07814">
    <property type="entry name" value="SRPBCC_CalC_Aha1-like"/>
    <property type="match status" value="1"/>
</dbReference>
<evidence type="ECO:0000256" key="1">
    <source>
        <dbReference type="ARBA" id="ARBA00006817"/>
    </source>
</evidence>
<reference evidence="3 4" key="1">
    <citation type="submission" date="2020-04" db="EMBL/GenBank/DDBJ databases">
        <title>Chitinophaga sp. G-6-1-13 sp. nov., isolated from soil.</title>
        <authorList>
            <person name="Dahal R.H."/>
            <person name="Chaudhary D.K."/>
        </authorList>
    </citation>
    <scope>NUCLEOTIDE SEQUENCE [LARGE SCALE GENOMIC DNA]</scope>
    <source>
        <strain evidence="3 4">G-6-1-13</strain>
    </source>
</reference>
<comment type="caution">
    <text evidence="3">The sequence shown here is derived from an EMBL/GenBank/DDBJ whole genome shotgun (WGS) entry which is preliminary data.</text>
</comment>
<sequence>MEHADFTVTMLVDQTPHEVFNAVNNVRGWWSETLEGDTHHAQDEFVYRYKDLHYSKHRLTEVVPDKKVVWLITDSRLTFLKDNPNEWTGTTVSFDITPKNGQTELRFIHHGLVPEIECYDACSNAWSRYLNSLHSLITTGKGQPDTKE</sequence>
<proteinExistence type="inferred from homology"/>
<organism evidence="3 4">
    <name type="scientific">Chitinophaga fulva</name>
    <dbReference type="NCBI Taxonomy" id="2728842"/>
    <lineage>
        <taxon>Bacteria</taxon>
        <taxon>Pseudomonadati</taxon>
        <taxon>Bacteroidota</taxon>
        <taxon>Chitinophagia</taxon>
        <taxon>Chitinophagales</taxon>
        <taxon>Chitinophagaceae</taxon>
        <taxon>Chitinophaga</taxon>
    </lineage>
</organism>